<sequence>MGIRGVLRRVNDPSSVPHGVVSTALVAGLALVEPRRLTTGRRLVYRVGIAAMTAWMVWASLRPKSDETVDSAGPVPLLGPVDPAASFGSLGPADPLGPLGRAAVATGAAGAALGIAEAGEALDARLHDGLVRAGARRPRLWLAAGEAALSIAAWWAARRLDRVSIDTEYAFEEPARALVELPGELRDLALHVLSATEDHGAPRLREQLAAARAISFDDGAIEISFAQFDTPTDLPRAVPGNGVFPVIGRFRALDSRTFDIRIFVDEGRLESIHIDEGADWTPEERDDWDDAGRDVGELEAWPAPADVELLSETESGYRPLT</sequence>
<reference evidence="1" key="1">
    <citation type="submission" date="2021-03" db="EMBL/GenBank/DDBJ databases">
        <title>Leucobacter chromiisoli sp. nov., isolated from chromium-containing soil of chemical plant.</title>
        <authorList>
            <person name="Xu Z."/>
        </authorList>
    </citation>
    <scope>NUCLEOTIDE SEQUENCE</scope>
    <source>
        <strain evidence="1">S27</strain>
    </source>
</reference>
<dbReference type="AlphaFoldDB" id="A0A939S519"/>
<organism evidence="1 2">
    <name type="scientific">Leucobacter weissii</name>
    <dbReference type="NCBI Taxonomy" id="1983706"/>
    <lineage>
        <taxon>Bacteria</taxon>
        <taxon>Bacillati</taxon>
        <taxon>Actinomycetota</taxon>
        <taxon>Actinomycetes</taxon>
        <taxon>Micrococcales</taxon>
        <taxon>Microbacteriaceae</taxon>
        <taxon>Leucobacter</taxon>
    </lineage>
</organism>
<dbReference type="RefSeq" id="WP_208095657.1">
    <property type="nucleotide sequence ID" value="NZ_JAGDYM010000004.1"/>
</dbReference>
<name>A0A939S519_9MICO</name>
<keyword evidence="2" id="KW-1185">Reference proteome</keyword>
<gene>
    <name evidence="1" type="ORF">J4H92_02740</name>
</gene>
<evidence type="ECO:0000313" key="2">
    <source>
        <dbReference type="Proteomes" id="UP000664382"/>
    </source>
</evidence>
<proteinExistence type="predicted"/>
<dbReference type="EMBL" id="JAGDYM010000004">
    <property type="protein sequence ID" value="MBO1900864.1"/>
    <property type="molecule type" value="Genomic_DNA"/>
</dbReference>
<accession>A0A939S519</accession>
<dbReference type="Proteomes" id="UP000664382">
    <property type="component" value="Unassembled WGS sequence"/>
</dbReference>
<protein>
    <submittedName>
        <fullName evidence="1">Uncharacterized protein</fullName>
    </submittedName>
</protein>
<comment type="caution">
    <text evidence="1">The sequence shown here is derived from an EMBL/GenBank/DDBJ whole genome shotgun (WGS) entry which is preliminary data.</text>
</comment>
<evidence type="ECO:0000313" key="1">
    <source>
        <dbReference type="EMBL" id="MBO1900864.1"/>
    </source>
</evidence>